<dbReference type="GO" id="GO:0043023">
    <property type="term" value="F:ribosomal large subunit binding"/>
    <property type="evidence" value="ECO:0007669"/>
    <property type="project" value="InterPro"/>
</dbReference>
<evidence type="ECO:0000259" key="1">
    <source>
        <dbReference type="Pfam" id="PF04981"/>
    </source>
</evidence>
<dbReference type="EMBL" id="QMWO01000029">
    <property type="protein sequence ID" value="RLG70011.1"/>
    <property type="molecule type" value="Genomic_DNA"/>
</dbReference>
<reference evidence="2 3" key="1">
    <citation type="submission" date="2018-06" db="EMBL/GenBank/DDBJ databases">
        <title>Extensive metabolic versatility and redundancy in microbially diverse, dynamic hydrothermal sediments.</title>
        <authorList>
            <person name="Dombrowski N."/>
            <person name="Teske A."/>
            <person name="Baker B.J."/>
        </authorList>
    </citation>
    <scope>NUCLEOTIDE SEQUENCE [LARGE SCALE GENOMIC DNA]</scope>
    <source>
        <strain evidence="2">B9_G13</strain>
    </source>
</reference>
<dbReference type="AlphaFoldDB" id="A0A497JHA2"/>
<organism evidence="2 3">
    <name type="scientific">Candidatus Iainarchaeum sp</name>
    <dbReference type="NCBI Taxonomy" id="3101447"/>
    <lineage>
        <taxon>Archaea</taxon>
        <taxon>Candidatus Iainarchaeota</taxon>
        <taxon>Candidatus Iainarchaeia</taxon>
        <taxon>Candidatus Iainarchaeales</taxon>
        <taxon>Candidatus Iainarchaeaceae</taxon>
        <taxon>Candidatus Iainarchaeum</taxon>
    </lineage>
</organism>
<dbReference type="InterPro" id="IPR039768">
    <property type="entry name" value="Nmd3"/>
</dbReference>
<accession>A0A497JHA2</accession>
<dbReference type="Proteomes" id="UP000277633">
    <property type="component" value="Unassembled WGS sequence"/>
</dbReference>
<dbReference type="GO" id="GO:0005737">
    <property type="term" value="C:cytoplasm"/>
    <property type="evidence" value="ECO:0007669"/>
    <property type="project" value="TreeGrafter"/>
</dbReference>
<dbReference type="InterPro" id="IPR007064">
    <property type="entry name" value="Nmd3_N"/>
</dbReference>
<dbReference type="PANTHER" id="PTHR12746:SF2">
    <property type="entry name" value="60S RIBOSOMAL EXPORT PROTEIN NMD3"/>
    <property type="match status" value="1"/>
</dbReference>
<sequence>MMEFCPKCGTEKGPFIKGFCIKCFLEDNKLIDIDKKFHIAKCKRCGKILVSGRWVKDDADNLAKFLMSRIKWHNLAKKSLDIEIVREAKGAKLYLNVSGEIEGEPITATYESFIEYRFQYCDACLKISSAYHEAVIQIRFQDKSKEKKVLFLVKEILASKLREDTLAEIVRTIRRKNGLDLLIGSKKAAKLIVSELKKKYKASVKVSPSLIGITKDGKNKVRYTYSVRIP</sequence>
<name>A0A497JHA2_9ARCH</name>
<evidence type="ECO:0000313" key="3">
    <source>
        <dbReference type="Proteomes" id="UP000277633"/>
    </source>
</evidence>
<dbReference type="PANTHER" id="PTHR12746">
    <property type="entry name" value="NONSENSE-MEDIATED MRNA DECAY PROTEIN 3"/>
    <property type="match status" value="1"/>
</dbReference>
<gene>
    <name evidence="2" type="ORF">DRO07_01215</name>
</gene>
<protein>
    <recommendedName>
        <fullName evidence="1">Nmd3 N-terminal domain-containing protein</fullName>
    </recommendedName>
</protein>
<feature type="domain" description="Nmd3 N-terminal" evidence="1">
    <location>
        <begin position="5"/>
        <end position="229"/>
    </location>
</feature>
<evidence type="ECO:0000313" key="2">
    <source>
        <dbReference type="EMBL" id="RLG70011.1"/>
    </source>
</evidence>
<comment type="caution">
    <text evidence="2">The sequence shown here is derived from an EMBL/GenBank/DDBJ whole genome shotgun (WGS) entry which is preliminary data.</text>
</comment>
<dbReference type="Pfam" id="PF04981">
    <property type="entry name" value="NMD3"/>
    <property type="match status" value="1"/>
</dbReference>
<proteinExistence type="predicted"/>